<dbReference type="OrthoDB" id="2896006at2759"/>
<dbReference type="GeneID" id="54478576"/>
<feature type="transmembrane region" description="Helical" evidence="1">
    <location>
        <begin position="34"/>
        <end position="55"/>
    </location>
</feature>
<keyword evidence="1" id="KW-0812">Transmembrane</keyword>
<accession>A0A6A6PJ57</accession>
<organism evidence="2 3">
    <name type="scientific">Neohortaea acidophila</name>
    <dbReference type="NCBI Taxonomy" id="245834"/>
    <lineage>
        <taxon>Eukaryota</taxon>
        <taxon>Fungi</taxon>
        <taxon>Dikarya</taxon>
        <taxon>Ascomycota</taxon>
        <taxon>Pezizomycotina</taxon>
        <taxon>Dothideomycetes</taxon>
        <taxon>Dothideomycetidae</taxon>
        <taxon>Mycosphaerellales</taxon>
        <taxon>Teratosphaeriaceae</taxon>
        <taxon>Neohortaea</taxon>
    </lineage>
</organism>
<feature type="transmembrane region" description="Helical" evidence="1">
    <location>
        <begin position="257"/>
        <end position="276"/>
    </location>
</feature>
<proteinExistence type="predicted"/>
<keyword evidence="1" id="KW-1133">Transmembrane helix</keyword>
<feature type="transmembrane region" description="Helical" evidence="1">
    <location>
        <begin position="340"/>
        <end position="361"/>
    </location>
</feature>
<reference evidence="2" key="1">
    <citation type="journal article" date="2020" name="Stud. Mycol.">
        <title>101 Dothideomycetes genomes: a test case for predicting lifestyles and emergence of pathogens.</title>
        <authorList>
            <person name="Haridas S."/>
            <person name="Albert R."/>
            <person name="Binder M."/>
            <person name="Bloem J."/>
            <person name="Labutti K."/>
            <person name="Salamov A."/>
            <person name="Andreopoulos B."/>
            <person name="Baker S."/>
            <person name="Barry K."/>
            <person name="Bills G."/>
            <person name="Bluhm B."/>
            <person name="Cannon C."/>
            <person name="Castanera R."/>
            <person name="Culley D."/>
            <person name="Daum C."/>
            <person name="Ezra D."/>
            <person name="Gonzalez J."/>
            <person name="Henrissat B."/>
            <person name="Kuo A."/>
            <person name="Liang C."/>
            <person name="Lipzen A."/>
            <person name="Lutzoni F."/>
            <person name="Magnuson J."/>
            <person name="Mondo S."/>
            <person name="Nolan M."/>
            <person name="Ohm R."/>
            <person name="Pangilinan J."/>
            <person name="Park H.-J."/>
            <person name="Ramirez L."/>
            <person name="Alfaro M."/>
            <person name="Sun H."/>
            <person name="Tritt A."/>
            <person name="Yoshinaga Y."/>
            <person name="Zwiers L.-H."/>
            <person name="Turgeon B."/>
            <person name="Goodwin S."/>
            <person name="Spatafora J."/>
            <person name="Crous P."/>
            <person name="Grigoriev I."/>
        </authorList>
    </citation>
    <scope>NUCLEOTIDE SEQUENCE</scope>
    <source>
        <strain evidence="2">CBS 113389</strain>
    </source>
</reference>
<gene>
    <name evidence="2" type="ORF">BDY17DRAFT_326835</name>
</gene>
<evidence type="ECO:0000256" key="1">
    <source>
        <dbReference type="SAM" id="Phobius"/>
    </source>
</evidence>
<sequence length="396" mass="43420">MSLHLDILRRGAEHALSKRDDSLEPGQPGMPPEAALFFCTFMVAVLIMISLDYTVGQLMSSLAMIESPSTTLIDSKAPPPYTDEVELIPADEPAVPETLENKPTVITASILRTRRRLRQVGGFGGRWRGAWYAILYYSSHSVVSNALTHLLGLGLLGAMMVSTFVSLLLCRLHMSWTHAMISTTRQPWFPRGGRSTDFRTLLLPATVYALAEQASAALPLGVAFALRLYGPDSASHNAEVLQSGCPRAIMVLALRHLAVPATYAFVAIALVLPASVTLTRIEAVLLSEDQTTIVPFDKLAVVGDIDVTARGSARPLFKQAWRSFDRASRWRLVKLYIKLWSMQTLVVLTAAALVLLQLFMTGEERMTQILRNLRDAIKNAVADARKQPVDDVVGGN</sequence>
<evidence type="ECO:0000313" key="3">
    <source>
        <dbReference type="Proteomes" id="UP000799767"/>
    </source>
</evidence>
<keyword evidence="3" id="KW-1185">Reference proteome</keyword>
<name>A0A6A6PJ57_9PEZI</name>
<dbReference type="Proteomes" id="UP000799767">
    <property type="component" value="Unassembled WGS sequence"/>
</dbReference>
<keyword evidence="1" id="KW-0472">Membrane</keyword>
<feature type="transmembrane region" description="Helical" evidence="1">
    <location>
        <begin position="150"/>
        <end position="170"/>
    </location>
</feature>
<dbReference type="EMBL" id="MU001640">
    <property type="protein sequence ID" value="KAF2479826.1"/>
    <property type="molecule type" value="Genomic_DNA"/>
</dbReference>
<dbReference type="RefSeq" id="XP_033586396.1">
    <property type="nucleotide sequence ID" value="XM_033737574.1"/>
</dbReference>
<evidence type="ECO:0000313" key="2">
    <source>
        <dbReference type="EMBL" id="KAF2479826.1"/>
    </source>
</evidence>
<protein>
    <submittedName>
        <fullName evidence="2">Uncharacterized protein</fullName>
    </submittedName>
</protein>
<dbReference type="AlphaFoldDB" id="A0A6A6PJ57"/>